<evidence type="ECO:0000259" key="3">
    <source>
        <dbReference type="Pfam" id="PF03544"/>
    </source>
</evidence>
<keyword evidence="2" id="KW-0472">Membrane</keyword>
<evidence type="ECO:0000256" key="2">
    <source>
        <dbReference type="SAM" id="Phobius"/>
    </source>
</evidence>
<proteinExistence type="predicted"/>
<feature type="domain" description="TonB C-terminal" evidence="3">
    <location>
        <begin position="317"/>
        <end position="381"/>
    </location>
</feature>
<keyword evidence="2" id="KW-0812">Transmembrane</keyword>
<keyword evidence="1" id="KW-0175">Coiled coil</keyword>
<accession>A0A8A4TUI0</accession>
<dbReference type="Gene3D" id="3.30.1150.10">
    <property type="match status" value="1"/>
</dbReference>
<dbReference type="Gene3D" id="1.10.287.1490">
    <property type="match status" value="1"/>
</dbReference>
<dbReference type="Pfam" id="PF03544">
    <property type="entry name" value="TonB_C"/>
    <property type="match status" value="1"/>
</dbReference>
<organism evidence="4 5">
    <name type="scientific">Sulfidibacter corallicola</name>
    <dbReference type="NCBI Taxonomy" id="2818388"/>
    <lineage>
        <taxon>Bacteria</taxon>
        <taxon>Pseudomonadati</taxon>
        <taxon>Acidobacteriota</taxon>
        <taxon>Holophagae</taxon>
        <taxon>Acanthopleuribacterales</taxon>
        <taxon>Acanthopleuribacteraceae</taxon>
        <taxon>Sulfidibacter</taxon>
    </lineage>
</organism>
<dbReference type="PANTHER" id="PTHR43941:SF1">
    <property type="entry name" value="STRUCTURAL MAINTENANCE OF CHROMOSOMES PROTEIN 2"/>
    <property type="match status" value="1"/>
</dbReference>
<evidence type="ECO:0000313" key="5">
    <source>
        <dbReference type="Proteomes" id="UP000663929"/>
    </source>
</evidence>
<feature type="coiled-coil region" evidence="1">
    <location>
        <begin position="70"/>
        <end position="280"/>
    </location>
</feature>
<keyword evidence="5" id="KW-1185">Reference proteome</keyword>
<dbReference type="Proteomes" id="UP000663929">
    <property type="component" value="Chromosome"/>
</dbReference>
<dbReference type="EMBL" id="CP071793">
    <property type="protein sequence ID" value="QTD53626.1"/>
    <property type="molecule type" value="Genomic_DNA"/>
</dbReference>
<dbReference type="PANTHER" id="PTHR43941">
    <property type="entry name" value="STRUCTURAL MAINTENANCE OF CHROMOSOMES PROTEIN 2"/>
    <property type="match status" value="1"/>
</dbReference>
<sequence length="387" mass="43769">MTDQPKDAESMGFEDIELKSDIPVHRLEKGAPPLHRRASEPKSSSKWPVVLSLLLFVGAAAAAGHFFLELAKLRDRHQQLQQQQSQVNESLGDTTSSLEEARRKVETLTNQLAEARKSNTSLQGRVQNLDRQQAETAKTVSGKDQVLQKLTTERDQLKTRVTNLEKDLKTRSGALEQARVALSDAREKHELEQNVLNEQLTAQEMQYKVNLQKLETQAKQLERQVKGLEREKKEMGRMQKEEASASLQIIEDNKKLKGQVARLENEMVQVRQSLRDRTAERDQAVAAQGVSTGKLVPNSQEVSGLNLSFQEPLPSDVRWPRRQGPILVRALVSETGRVEKAYIAKGQEVDGELSRALMQAVYKYKFTPPTLQGKRVKTWHTFLVDPR</sequence>
<dbReference type="SUPFAM" id="SSF74653">
    <property type="entry name" value="TolA/TonB C-terminal domain"/>
    <property type="match status" value="1"/>
</dbReference>
<evidence type="ECO:0000313" key="4">
    <source>
        <dbReference type="EMBL" id="QTD53626.1"/>
    </source>
</evidence>
<keyword evidence="2" id="KW-1133">Transmembrane helix</keyword>
<dbReference type="GO" id="GO:0055085">
    <property type="term" value="P:transmembrane transport"/>
    <property type="evidence" value="ECO:0007669"/>
    <property type="project" value="InterPro"/>
</dbReference>
<dbReference type="AlphaFoldDB" id="A0A8A4TUI0"/>
<reference evidence="4" key="1">
    <citation type="submission" date="2021-03" db="EMBL/GenBank/DDBJ databases">
        <title>Acanthopleuribacteraceae sp. M133.</title>
        <authorList>
            <person name="Wang G."/>
        </authorList>
    </citation>
    <scope>NUCLEOTIDE SEQUENCE</scope>
    <source>
        <strain evidence="4">M133</strain>
    </source>
</reference>
<evidence type="ECO:0000256" key="1">
    <source>
        <dbReference type="SAM" id="Coils"/>
    </source>
</evidence>
<gene>
    <name evidence="4" type="ORF">J3U87_14325</name>
</gene>
<protein>
    <submittedName>
        <fullName evidence="4">Energy transducer TonB</fullName>
    </submittedName>
</protein>
<dbReference type="RefSeq" id="WP_237383728.1">
    <property type="nucleotide sequence ID" value="NZ_CP071793.1"/>
</dbReference>
<dbReference type="KEGG" id="scor:J3U87_14325"/>
<name>A0A8A4TUI0_SULCO</name>
<feature type="transmembrane region" description="Helical" evidence="2">
    <location>
        <begin position="47"/>
        <end position="68"/>
    </location>
</feature>
<dbReference type="InterPro" id="IPR037682">
    <property type="entry name" value="TonB_C"/>
</dbReference>